<sequence>MIQHQFFLLIHIIYCAVTIHGILLNANDAETCNLLCVQCNASAVFANNECECNFAENSDKDLDMECMQRVQSELQDIEQNMLYEDLTDEERNARSISRYNRRLRHGDAEKVAQYFINGGPAAGHSHFIRAFNAAYDNQPATSSFSGIDESNPENEFRSVSLTSPSTSSNTYDSPLHMVPEYGPRASKTMQNKWMYIPMSPGIVYPTHEEYDPHMMNSIIRPNKLPLYRIAFTPVTIPDYGIHQMLYPHVYHSEYQRGLLRSSNPLSDKYDTIVGQSCEDNEDSTNDDSKISAARNARKEVELVLNQSRYPLFSQALYKLNPYYPYPLMYNPYNYYYPHIPRHAQHYSDPQISATNLQSLCENNVNTEGSAVQTTNKPVYFNDGTEKIDNTKNNIPKEKSTL</sequence>
<evidence type="ECO:0000256" key="1">
    <source>
        <dbReference type="SAM" id="MobiDB-lite"/>
    </source>
</evidence>
<evidence type="ECO:0000313" key="4">
    <source>
        <dbReference type="Proteomes" id="UP001430953"/>
    </source>
</evidence>
<feature type="compositionally biased region" description="Low complexity" evidence="1">
    <location>
        <begin position="158"/>
        <end position="170"/>
    </location>
</feature>
<keyword evidence="2" id="KW-0472">Membrane</keyword>
<keyword evidence="4" id="KW-1185">Reference proteome</keyword>
<keyword evidence="2" id="KW-0812">Transmembrane</keyword>
<reference evidence="3 4" key="1">
    <citation type="submission" date="2023-03" db="EMBL/GenBank/DDBJ databases">
        <title>High recombination rates correlate with genetic variation in Cardiocondyla obscurior ants.</title>
        <authorList>
            <person name="Errbii M."/>
        </authorList>
    </citation>
    <scope>NUCLEOTIDE SEQUENCE [LARGE SCALE GENOMIC DNA]</scope>
    <source>
        <strain evidence="3">Alpha-2009</strain>
        <tissue evidence="3">Whole body</tissue>
    </source>
</reference>
<evidence type="ECO:0000313" key="3">
    <source>
        <dbReference type="EMBL" id="KAL0106176.1"/>
    </source>
</evidence>
<dbReference type="EMBL" id="JADYXP020000018">
    <property type="protein sequence ID" value="KAL0106176.1"/>
    <property type="molecule type" value="Genomic_DNA"/>
</dbReference>
<comment type="caution">
    <text evidence="3">The sequence shown here is derived from an EMBL/GenBank/DDBJ whole genome shotgun (WGS) entry which is preliminary data.</text>
</comment>
<evidence type="ECO:0000256" key="2">
    <source>
        <dbReference type="SAM" id="Phobius"/>
    </source>
</evidence>
<feature type="compositionally biased region" description="Basic and acidic residues" evidence="1">
    <location>
        <begin position="383"/>
        <end position="401"/>
    </location>
</feature>
<gene>
    <name evidence="3" type="ORF">PUN28_016118</name>
</gene>
<feature type="transmembrane region" description="Helical" evidence="2">
    <location>
        <begin position="7"/>
        <end position="26"/>
    </location>
</feature>
<name>A0AAW2ER25_9HYME</name>
<protein>
    <submittedName>
        <fullName evidence="3">Uncharacterized protein</fullName>
    </submittedName>
</protein>
<feature type="region of interest" description="Disordered" evidence="1">
    <location>
        <begin position="381"/>
        <end position="401"/>
    </location>
</feature>
<accession>A0AAW2ER25</accession>
<keyword evidence="2" id="KW-1133">Transmembrane helix</keyword>
<feature type="region of interest" description="Disordered" evidence="1">
    <location>
        <begin position="142"/>
        <end position="175"/>
    </location>
</feature>
<dbReference type="AlphaFoldDB" id="A0AAW2ER25"/>
<dbReference type="Proteomes" id="UP001430953">
    <property type="component" value="Unassembled WGS sequence"/>
</dbReference>
<proteinExistence type="predicted"/>
<organism evidence="3 4">
    <name type="scientific">Cardiocondyla obscurior</name>
    <dbReference type="NCBI Taxonomy" id="286306"/>
    <lineage>
        <taxon>Eukaryota</taxon>
        <taxon>Metazoa</taxon>
        <taxon>Ecdysozoa</taxon>
        <taxon>Arthropoda</taxon>
        <taxon>Hexapoda</taxon>
        <taxon>Insecta</taxon>
        <taxon>Pterygota</taxon>
        <taxon>Neoptera</taxon>
        <taxon>Endopterygota</taxon>
        <taxon>Hymenoptera</taxon>
        <taxon>Apocrita</taxon>
        <taxon>Aculeata</taxon>
        <taxon>Formicoidea</taxon>
        <taxon>Formicidae</taxon>
        <taxon>Myrmicinae</taxon>
        <taxon>Cardiocondyla</taxon>
    </lineage>
</organism>